<dbReference type="GO" id="GO:0000976">
    <property type="term" value="F:transcription cis-regulatory region binding"/>
    <property type="evidence" value="ECO:0007669"/>
    <property type="project" value="TreeGrafter"/>
</dbReference>
<evidence type="ECO:0000313" key="4">
    <source>
        <dbReference type="EMBL" id="SRX78320.1"/>
    </source>
</evidence>
<dbReference type="InterPro" id="IPR001647">
    <property type="entry name" value="HTH_TetR"/>
</dbReference>
<dbReference type="Pfam" id="PF00440">
    <property type="entry name" value="TetR_N"/>
    <property type="match status" value="2"/>
</dbReference>
<dbReference type="GO" id="GO:0003700">
    <property type="term" value="F:DNA-binding transcription factor activity"/>
    <property type="evidence" value="ECO:0007669"/>
    <property type="project" value="TreeGrafter"/>
</dbReference>
<proteinExistence type="predicted"/>
<keyword evidence="1 2" id="KW-0238">DNA-binding</keyword>
<reference evidence="4 5" key="1">
    <citation type="submission" date="2018-05" db="EMBL/GenBank/DDBJ databases">
        <authorList>
            <consortium name="IHU Genomes"/>
        </authorList>
    </citation>
    <scope>NUCLEOTIDE SEQUENCE [LARGE SCALE GENOMIC DNA]</scope>
    <source>
        <strain evidence="4 5">P7335</strain>
    </source>
</reference>
<dbReference type="AlphaFoldDB" id="A0A375YB37"/>
<organism evidence="4 5">
    <name type="scientific">Mycolicibacterium parafortuitum</name>
    <name type="common">Mycobacterium parafortuitum</name>
    <dbReference type="NCBI Taxonomy" id="39692"/>
    <lineage>
        <taxon>Bacteria</taxon>
        <taxon>Bacillati</taxon>
        <taxon>Actinomycetota</taxon>
        <taxon>Actinomycetes</taxon>
        <taxon>Mycobacteriales</taxon>
        <taxon>Mycobacteriaceae</taxon>
        <taxon>Mycolicibacterium</taxon>
    </lineage>
</organism>
<sequence length="428" mass="47367">MQASKSVTVAVTCYPVRGPPGRQWSEGRGRVTQSSVVARKDSPRKLQIVEQAGSLFQHRGFHQVSMDDIAQAVGLRGPALYRHFRSKHELLARVVLEQITICLDVAEAAAGSGGSPRQRLERFIGDLARLALDRDEIMLWRRERRRLDETAQIEFRLRARRLEACASAVLRDVRTDLDDSEVKLVSWALLSTFAHTQGFRRAADSAGGRQRGWGVLVQMATAVAFCDLSATRSRGKGSAARDYVPLGRRERILETTTRLFDDRGFVEVSIEDIAAESDTAIATIYQYFENKASLLYTILNRGIEGVNYATTHLLAGVESDDVVIDALIGNYIDLAMGPHRRMFGIFDEELMALPEQQRAALLLAHRGHIDEWVGALQRVRPGLTVFEARARARTATGVASDIAQTAHLREQPSTPAALTAILSAIVRG</sequence>
<evidence type="ECO:0000313" key="5">
    <source>
        <dbReference type="Proteomes" id="UP000252008"/>
    </source>
</evidence>
<dbReference type="PROSITE" id="PS50977">
    <property type="entry name" value="HTH_TETR_2"/>
    <property type="match status" value="2"/>
</dbReference>
<dbReference type="STRING" id="39692.BST38_03080"/>
<dbReference type="PRINTS" id="PR00455">
    <property type="entry name" value="HTHTETR"/>
</dbReference>
<dbReference type="Gene3D" id="1.10.10.60">
    <property type="entry name" value="Homeodomain-like"/>
    <property type="match status" value="2"/>
</dbReference>
<gene>
    <name evidence="4" type="ORF">MPP7335_00043</name>
</gene>
<accession>A0A375YB37</accession>
<evidence type="ECO:0000259" key="3">
    <source>
        <dbReference type="PROSITE" id="PS50977"/>
    </source>
</evidence>
<dbReference type="SUPFAM" id="SSF46689">
    <property type="entry name" value="Homeodomain-like"/>
    <property type="match status" value="2"/>
</dbReference>
<name>A0A375YB37_MYCPF</name>
<evidence type="ECO:0000256" key="1">
    <source>
        <dbReference type="ARBA" id="ARBA00023125"/>
    </source>
</evidence>
<dbReference type="PANTHER" id="PTHR30055">
    <property type="entry name" value="HTH-TYPE TRANSCRIPTIONAL REGULATOR RUTR"/>
    <property type="match status" value="1"/>
</dbReference>
<keyword evidence="5" id="KW-1185">Reference proteome</keyword>
<feature type="DNA-binding region" description="H-T-H motif" evidence="2">
    <location>
        <begin position="65"/>
        <end position="84"/>
    </location>
</feature>
<dbReference type="Proteomes" id="UP000252008">
    <property type="component" value="Unassembled WGS sequence"/>
</dbReference>
<feature type="domain" description="HTH tetR-type" evidence="3">
    <location>
        <begin position="42"/>
        <end position="102"/>
    </location>
</feature>
<dbReference type="InterPro" id="IPR009057">
    <property type="entry name" value="Homeodomain-like_sf"/>
</dbReference>
<dbReference type="EMBL" id="UEGS01000001">
    <property type="protein sequence ID" value="SRX78320.1"/>
    <property type="molecule type" value="Genomic_DNA"/>
</dbReference>
<protein>
    <submittedName>
        <fullName evidence="4">Transcriptional regulator [Gordonia sp. KTR9]</fullName>
    </submittedName>
</protein>
<dbReference type="Gene3D" id="1.10.357.10">
    <property type="entry name" value="Tetracycline Repressor, domain 2"/>
    <property type="match status" value="2"/>
</dbReference>
<dbReference type="InterPro" id="IPR050109">
    <property type="entry name" value="HTH-type_TetR-like_transc_reg"/>
</dbReference>
<dbReference type="PANTHER" id="PTHR30055:SF237">
    <property type="entry name" value="TRANSCRIPTIONAL REPRESSOR MCE3R"/>
    <property type="match status" value="1"/>
</dbReference>
<feature type="DNA-binding region" description="H-T-H motif" evidence="2">
    <location>
        <begin position="269"/>
        <end position="288"/>
    </location>
</feature>
<feature type="domain" description="HTH tetR-type" evidence="3">
    <location>
        <begin position="246"/>
        <end position="306"/>
    </location>
</feature>
<evidence type="ECO:0000256" key="2">
    <source>
        <dbReference type="PROSITE-ProRule" id="PRU00335"/>
    </source>
</evidence>